<comment type="caution">
    <text evidence="6">The sequence shown here is derived from an EMBL/GenBank/DDBJ whole genome shotgun (WGS) entry which is preliminary data.</text>
</comment>
<dbReference type="GO" id="GO:0032040">
    <property type="term" value="C:small-subunit processome"/>
    <property type="evidence" value="ECO:0007669"/>
    <property type="project" value="TreeGrafter"/>
</dbReference>
<protein>
    <recommendedName>
        <fullName evidence="5">U3 small nucleolar RNA-associated protein 6 N-terminal domain-containing protein</fullName>
    </recommendedName>
</protein>
<accession>A0A132NR66</accession>
<keyword evidence="3" id="KW-0677">Repeat</keyword>
<dbReference type="GO" id="GO:0030515">
    <property type="term" value="F:snoRNA binding"/>
    <property type="evidence" value="ECO:0007669"/>
    <property type="project" value="InterPro"/>
</dbReference>
<evidence type="ECO:0000256" key="1">
    <source>
        <dbReference type="ARBA" id="ARBA00004604"/>
    </source>
</evidence>
<evidence type="ECO:0000259" key="5">
    <source>
        <dbReference type="Pfam" id="PF08640"/>
    </source>
</evidence>
<dbReference type="Proteomes" id="UP000070089">
    <property type="component" value="Unassembled WGS sequence"/>
</dbReference>
<dbReference type="VEuPathDB" id="GiardiaDB:QR46_3425"/>
<dbReference type="AlphaFoldDB" id="A0A132NR66"/>
<dbReference type="GO" id="GO:0034388">
    <property type="term" value="C:Pwp2p-containing subcomplex of 90S preribosome"/>
    <property type="evidence" value="ECO:0007669"/>
    <property type="project" value="TreeGrafter"/>
</dbReference>
<dbReference type="Pfam" id="PF08640">
    <property type="entry name" value="U3_assoc_6"/>
    <property type="match status" value="1"/>
</dbReference>
<dbReference type="SUPFAM" id="SSF48452">
    <property type="entry name" value="TPR-like"/>
    <property type="match status" value="1"/>
</dbReference>
<evidence type="ECO:0000313" key="6">
    <source>
        <dbReference type="EMBL" id="KWX12585.1"/>
    </source>
</evidence>
<dbReference type="GO" id="GO:0000462">
    <property type="term" value="P:maturation of SSU-rRNA from tricistronic rRNA transcript (SSU-rRNA, 5.8S rRNA, LSU-rRNA)"/>
    <property type="evidence" value="ECO:0007669"/>
    <property type="project" value="InterPro"/>
</dbReference>
<dbReference type="PANTHER" id="PTHR23271">
    <property type="entry name" value="HEPATOCELLULAR CARCINOMA-ASSOCIATED ANTIGEN 66"/>
    <property type="match status" value="1"/>
</dbReference>
<dbReference type="InterPro" id="IPR013949">
    <property type="entry name" value="Utp6"/>
</dbReference>
<keyword evidence="4" id="KW-0539">Nucleus</keyword>
<dbReference type="EMBL" id="JXTI01000109">
    <property type="protein sequence ID" value="KWX12585.1"/>
    <property type="molecule type" value="Genomic_DNA"/>
</dbReference>
<gene>
    <name evidence="6" type="ORF">QR46_3425</name>
</gene>
<keyword evidence="2" id="KW-0698">rRNA processing</keyword>
<organism evidence="6 7">
    <name type="scientific">Giardia duodenalis assemblage B</name>
    <dbReference type="NCBI Taxonomy" id="1394984"/>
    <lineage>
        <taxon>Eukaryota</taxon>
        <taxon>Metamonada</taxon>
        <taxon>Diplomonadida</taxon>
        <taxon>Hexamitidae</taxon>
        <taxon>Giardiinae</taxon>
        <taxon>Giardia</taxon>
    </lineage>
</organism>
<evidence type="ECO:0000256" key="2">
    <source>
        <dbReference type="ARBA" id="ARBA00022552"/>
    </source>
</evidence>
<dbReference type="OrthoDB" id="28112at2759"/>
<name>A0A132NR66_GIAIN</name>
<reference evidence="6 7" key="1">
    <citation type="journal article" date="2015" name="Mol. Biochem. Parasitol.">
        <title>Identification of polymorphic genes for use in assemblage B genotyping assays through comparative genomics of multiple assemblage B Giardia duodenalis isolates.</title>
        <authorList>
            <person name="Wielinga C."/>
            <person name="Thompson R.C."/>
            <person name="Monis P."/>
            <person name="Ryan U."/>
        </authorList>
    </citation>
    <scope>NUCLEOTIDE SEQUENCE [LARGE SCALE GENOMIC DNA]</scope>
    <source>
        <strain evidence="6 7">BAH15c1</strain>
    </source>
</reference>
<dbReference type="PANTHER" id="PTHR23271:SF1">
    <property type="entry name" value="U3 SMALL NUCLEOLAR RNA-ASSOCIATED PROTEIN 6 HOMOLOG"/>
    <property type="match status" value="1"/>
</dbReference>
<feature type="domain" description="U3 small nucleolar RNA-associated protein 6 N-terminal" evidence="5">
    <location>
        <begin position="10"/>
        <end position="81"/>
    </location>
</feature>
<evidence type="ECO:0000313" key="7">
    <source>
        <dbReference type="Proteomes" id="UP000070089"/>
    </source>
</evidence>
<comment type="subcellular location">
    <subcellularLocation>
        <location evidence="1">Nucleus</location>
        <location evidence="1">Nucleolus</location>
    </subcellularLocation>
</comment>
<proteinExistence type="predicted"/>
<evidence type="ECO:0000256" key="3">
    <source>
        <dbReference type="ARBA" id="ARBA00022737"/>
    </source>
</evidence>
<dbReference type="InterPro" id="IPR055347">
    <property type="entry name" value="UTP6_N"/>
</dbReference>
<dbReference type="Gene3D" id="1.25.40.10">
    <property type="entry name" value="Tetratricopeptide repeat domain"/>
    <property type="match status" value="1"/>
</dbReference>
<evidence type="ECO:0000256" key="4">
    <source>
        <dbReference type="ARBA" id="ARBA00023242"/>
    </source>
</evidence>
<sequence>MASRQTQFALEKMVPEFTAYKRAKVFQPDELVKLVRRRKEFEEKLNADLPPLKLFLQYIMHLHSTHKLAVERWVKLGNAKEEMFEEARSVYARASSIVDLAVRRYRGNPEAWQALLELLGRIKMVEKRATVAQLYLQTFPSDAEPWILAAHIAEETEGVAHARSIYQQAVKSIGLLSGPTLNGKYHGSGRSGLANTETNKRVVEVAIRRKLDSVRASSDPQLMLSPWKRYSSLVINWACFEVRHIAALRGKYHEQNYLSDYIIDKRFDGSPHMQKVLQGALVAIVLKRGIIAALSITRLPSIPDDIEFTLLAAYEQGKMPYLDHPTEYRAVCYTSTDRILSSPVVESFLKDAYEAIEPICVQNKWVSWWTSRVTNWALQKAVSSLQKSIETEELSILKKYQVESKPNCSLAYAWLNHPDNEDYSKDPFRNVADTVSLGDLQRLQEKISTAMLDIAETQHEDLEVQHLK</sequence>
<dbReference type="InterPro" id="IPR011990">
    <property type="entry name" value="TPR-like_helical_dom_sf"/>
</dbReference>